<keyword evidence="1" id="KW-1133">Transmembrane helix</keyword>
<keyword evidence="1" id="KW-0472">Membrane</keyword>
<dbReference type="PANTHER" id="PTHR46368">
    <property type="match status" value="1"/>
</dbReference>
<dbReference type="Proteomes" id="UP001280121">
    <property type="component" value="Unassembled WGS sequence"/>
</dbReference>
<evidence type="ECO:0000313" key="4">
    <source>
        <dbReference type="Proteomes" id="UP001280121"/>
    </source>
</evidence>
<dbReference type="Gene3D" id="3.40.50.720">
    <property type="entry name" value="NAD(P)-binding Rossmann-like Domain"/>
    <property type="match status" value="1"/>
</dbReference>
<dbReference type="InterPro" id="IPR036291">
    <property type="entry name" value="NAD(P)-bd_dom_sf"/>
</dbReference>
<organism evidence="3 4">
    <name type="scientific">Dipteronia dyeriana</name>
    <dbReference type="NCBI Taxonomy" id="168575"/>
    <lineage>
        <taxon>Eukaryota</taxon>
        <taxon>Viridiplantae</taxon>
        <taxon>Streptophyta</taxon>
        <taxon>Embryophyta</taxon>
        <taxon>Tracheophyta</taxon>
        <taxon>Spermatophyta</taxon>
        <taxon>Magnoliopsida</taxon>
        <taxon>eudicotyledons</taxon>
        <taxon>Gunneridae</taxon>
        <taxon>Pentapetalae</taxon>
        <taxon>rosids</taxon>
        <taxon>malvids</taxon>
        <taxon>Sapindales</taxon>
        <taxon>Sapindaceae</taxon>
        <taxon>Hippocastanoideae</taxon>
        <taxon>Acereae</taxon>
        <taxon>Dipteronia</taxon>
    </lineage>
</organism>
<proteinExistence type="predicted"/>
<dbReference type="Pfam" id="PF01408">
    <property type="entry name" value="GFO_IDH_MocA"/>
    <property type="match status" value="1"/>
</dbReference>
<dbReference type="AlphaFoldDB" id="A0AAD9X4I6"/>
<gene>
    <name evidence="3" type="ORF">Ddye_012466</name>
</gene>
<protein>
    <recommendedName>
        <fullName evidence="2">Gfo/Idh/MocA-like oxidoreductase N-terminal domain-containing protein</fullName>
    </recommendedName>
</protein>
<dbReference type="PANTHER" id="PTHR46368:SF19">
    <property type="entry name" value="GFO_IDH_MOCA-LIKE OXIDOREDUCTASE N-TERMINAL DOMAIN-CONTAINING PROTEIN"/>
    <property type="match status" value="1"/>
</dbReference>
<reference evidence="3" key="1">
    <citation type="journal article" date="2023" name="Plant J.">
        <title>Genome sequences and population genomics provide insights into the demographic history, inbreeding, and mutation load of two 'living fossil' tree species of Dipteronia.</title>
        <authorList>
            <person name="Feng Y."/>
            <person name="Comes H.P."/>
            <person name="Chen J."/>
            <person name="Zhu S."/>
            <person name="Lu R."/>
            <person name="Zhang X."/>
            <person name="Li P."/>
            <person name="Qiu J."/>
            <person name="Olsen K.M."/>
            <person name="Qiu Y."/>
        </authorList>
    </citation>
    <scope>NUCLEOTIDE SEQUENCE</scope>
    <source>
        <strain evidence="3">KIB01</strain>
    </source>
</reference>
<sequence length="133" mass="14943">MEQRSQSLLLVYLSSLSPFDFFVVAFVDFVLGFSIRGSQFAVASRSIEKASIFAKANKFPPEAKIYGSYEALLDDPDIDVVYLPLPTLLHVKWAVVVMQKKKHLLMEKPVALNVTEIDVIVKACEENGVQFMD</sequence>
<keyword evidence="4" id="KW-1185">Reference proteome</keyword>
<evidence type="ECO:0000313" key="3">
    <source>
        <dbReference type="EMBL" id="KAK2652610.1"/>
    </source>
</evidence>
<dbReference type="GO" id="GO:0000166">
    <property type="term" value="F:nucleotide binding"/>
    <property type="evidence" value="ECO:0007669"/>
    <property type="project" value="InterPro"/>
</dbReference>
<evidence type="ECO:0000256" key="1">
    <source>
        <dbReference type="SAM" id="Phobius"/>
    </source>
</evidence>
<evidence type="ECO:0000259" key="2">
    <source>
        <dbReference type="Pfam" id="PF01408"/>
    </source>
</evidence>
<keyword evidence="1" id="KW-0812">Transmembrane</keyword>
<feature type="domain" description="Gfo/Idh/MocA-like oxidoreductase N-terminal" evidence="2">
    <location>
        <begin position="41"/>
        <end position="132"/>
    </location>
</feature>
<name>A0AAD9X4I6_9ROSI</name>
<accession>A0AAD9X4I6</accession>
<dbReference type="InterPro" id="IPR000683">
    <property type="entry name" value="Gfo/Idh/MocA-like_OxRdtase_N"/>
</dbReference>
<comment type="caution">
    <text evidence="3">The sequence shown here is derived from an EMBL/GenBank/DDBJ whole genome shotgun (WGS) entry which is preliminary data.</text>
</comment>
<dbReference type="SUPFAM" id="SSF51735">
    <property type="entry name" value="NAD(P)-binding Rossmann-fold domains"/>
    <property type="match status" value="1"/>
</dbReference>
<dbReference type="EMBL" id="JANJYI010000004">
    <property type="protein sequence ID" value="KAK2652610.1"/>
    <property type="molecule type" value="Genomic_DNA"/>
</dbReference>
<feature type="transmembrane region" description="Helical" evidence="1">
    <location>
        <begin position="12"/>
        <end position="35"/>
    </location>
</feature>